<feature type="transmembrane region" description="Helical" evidence="2">
    <location>
        <begin position="7"/>
        <end position="25"/>
    </location>
</feature>
<dbReference type="PANTHER" id="PTHR18460">
    <property type="entry name" value="TEL2 INTERACTING PROTEIN 1 TTI1 FAMILY MEMBER"/>
    <property type="match status" value="1"/>
</dbReference>
<feature type="region of interest" description="Disordered" evidence="1">
    <location>
        <begin position="620"/>
        <end position="643"/>
    </location>
</feature>
<accession>A0AAY4AUH2</accession>
<reference evidence="5 6" key="1">
    <citation type="submission" date="2020-06" db="EMBL/GenBank/DDBJ databases">
        <authorList>
            <consortium name="Wellcome Sanger Institute Data Sharing"/>
        </authorList>
    </citation>
    <scope>NUCLEOTIDE SEQUENCE [LARGE SCALE GENOMIC DNA]</scope>
</reference>
<dbReference type="GeneTree" id="ENSGT00390000009748"/>
<name>A0AAY4AUH2_9TELE</name>
<sequence length="1106" mass="123105">MSGSFAVLCYTGFHYFILFFILPHGRYANRLRKGELDQKRTGCSTEALSSYKIMGQIEEPKKAFAFLRPSCVLLTREPSVKNVDGLKARLQHVSNEALQQLQDYVLFPLRFVLKIPGPRQEAVVQAVMEVIRYVLENSCVRTWESLRDLFSDLCLCLCSPDDPGKPASVSEELKVAELGCLDALLHAAYGDVVFHLYEPSMLPGLGAAVSLLLALAQEKVRIVQVAALKCLQTLTLQCDCSQIHVDPSPEESRLIGSSLASFLPGITQSLSHVISGDVRQGHGVTVRAMKVWYGTVGIAMADSQLEDAAVTEAAGTPELGRIRELMAHRSSDWTSRTSERLLILLQRIISHTSAHQHWRVRQELVNLSNYLLSNCSKSLGECTGSLLETLVGAANDEEPSVRDSCSRVLKEVAQRSQSSSCKDLTNFLSENLLGLASSLPRLMRASDDQRKLFVLNIFLGYLKILGPQIEMVLNSAVHLQRISKALVQLLEMDVTDVHVVEERSLVSQPGTGSENQGPVSWRKNFVYFRDEQIIAVVQEICRMLGRYGNVHLLVDHFLSLYKESSVYRKQSALVLNEIITGAAGVCLEACLDQRRSASGQDLKSLVSLITEEYTSAENWNLPTTADRSMTEDQDEKTAKSPGNLQLQAHPKTRSLTIQHFNSNIWQICIQLDGISSFALALGADFQLLLMALLYPVLEKAGDESLMVSLAATSAIWSMCQACGYDSPKHLINSNADYLLNDITLNLGRPSVHPHAPQVLAAMFEYSDASLLPLLGDIVEDVLAALDLNYDQRAPLFGALIHSVMKALIKWFPTSARKERAATITKMARTEFNARHFVLEHKRQKELAEGAWTDELEEQDVYPPCQQENDGEKTNLNHISISKNIMERCIHLLSDPRLALRLKVLDVVENCVHLLSEEGDELLPLVHRCWPPLLQRLTNDHPLAVRRAFTVLCTMGETCKDFLRKRVSKEVMPKLTASLSRQAVVSSKAAPIYTQTLAYKLQLTVVEGLGPLCVSLDLADSDLDLVWDACVPYLSSCQPQKLQDACLSTFHALHQLDPDSCWLTLSDLYSPEPDPPPHCDLWPPPLRASAQINEFTENVQKLLQELQ</sequence>
<organism evidence="5 6">
    <name type="scientific">Denticeps clupeoides</name>
    <name type="common">denticle herring</name>
    <dbReference type="NCBI Taxonomy" id="299321"/>
    <lineage>
        <taxon>Eukaryota</taxon>
        <taxon>Metazoa</taxon>
        <taxon>Chordata</taxon>
        <taxon>Craniata</taxon>
        <taxon>Vertebrata</taxon>
        <taxon>Euteleostomi</taxon>
        <taxon>Actinopterygii</taxon>
        <taxon>Neopterygii</taxon>
        <taxon>Teleostei</taxon>
        <taxon>Clupei</taxon>
        <taxon>Clupeiformes</taxon>
        <taxon>Denticipitoidei</taxon>
        <taxon>Denticipitidae</taxon>
        <taxon>Denticeps</taxon>
    </lineage>
</organism>
<dbReference type="Pfam" id="PF24181">
    <property type="entry name" value="TPR_TTI1_C"/>
    <property type="match status" value="1"/>
</dbReference>
<keyword evidence="2" id="KW-0812">Transmembrane</keyword>
<dbReference type="InterPro" id="IPR057567">
    <property type="entry name" value="TPR_TTI1_C"/>
</dbReference>
<evidence type="ECO:0000313" key="6">
    <source>
        <dbReference type="Proteomes" id="UP000694580"/>
    </source>
</evidence>
<dbReference type="Proteomes" id="UP000694580">
    <property type="component" value="Chromosome 10"/>
</dbReference>
<dbReference type="SUPFAM" id="SSF48371">
    <property type="entry name" value="ARM repeat"/>
    <property type="match status" value="1"/>
</dbReference>
<reference evidence="5" key="2">
    <citation type="submission" date="2025-08" db="UniProtKB">
        <authorList>
            <consortium name="Ensembl"/>
        </authorList>
    </citation>
    <scope>IDENTIFICATION</scope>
</reference>
<dbReference type="Pfam" id="PF24173">
    <property type="entry name" value="TPR_TTI1_N"/>
    <property type="match status" value="1"/>
</dbReference>
<dbReference type="InterPro" id="IPR057566">
    <property type="entry name" value="TPR_TTI1_N"/>
</dbReference>
<keyword evidence="2" id="KW-1133">Transmembrane helix</keyword>
<evidence type="ECO:0000259" key="3">
    <source>
        <dbReference type="Pfam" id="PF24173"/>
    </source>
</evidence>
<dbReference type="PANTHER" id="PTHR18460:SF3">
    <property type="entry name" value="TELO2-INTERACTING PROTEIN 1 HOMOLOG"/>
    <property type="match status" value="1"/>
</dbReference>
<dbReference type="Pfam" id="PF24176">
    <property type="entry name" value="TPR_TTI1_2nd"/>
    <property type="match status" value="1"/>
</dbReference>
<evidence type="ECO:0000256" key="1">
    <source>
        <dbReference type="SAM" id="MobiDB-lite"/>
    </source>
</evidence>
<dbReference type="GO" id="GO:0005737">
    <property type="term" value="C:cytoplasm"/>
    <property type="evidence" value="ECO:0007669"/>
    <property type="project" value="TreeGrafter"/>
</dbReference>
<dbReference type="Pfam" id="PF21547">
    <property type="entry name" value="TTI1"/>
    <property type="match status" value="1"/>
</dbReference>
<keyword evidence="2" id="KW-0472">Membrane</keyword>
<dbReference type="GeneID" id="114798433"/>
<keyword evidence="6" id="KW-1185">Reference proteome</keyword>
<evidence type="ECO:0008006" key="7">
    <source>
        <dbReference type="Google" id="ProtNLM"/>
    </source>
</evidence>
<feature type="domain" description="TTI1 N-terminal TPR" evidence="3">
    <location>
        <begin position="64"/>
        <end position="397"/>
    </location>
</feature>
<dbReference type="AlphaFoldDB" id="A0AAY4AUH2"/>
<dbReference type="RefSeq" id="XP_028849983.1">
    <property type="nucleotide sequence ID" value="XM_028994150.1"/>
</dbReference>
<dbReference type="InterPro" id="IPR049362">
    <property type="entry name" value="TTI1_rpt"/>
</dbReference>
<gene>
    <name evidence="5" type="primary">TTI1</name>
</gene>
<reference evidence="5" key="3">
    <citation type="submission" date="2025-09" db="UniProtKB">
        <authorList>
            <consortium name="Ensembl"/>
        </authorList>
    </citation>
    <scope>IDENTIFICATION</scope>
</reference>
<dbReference type="Ensembl" id="ENSDCDT00010013039.1">
    <property type="protein sequence ID" value="ENSDCDP00010012443.1"/>
    <property type="gene ID" value="ENSDCDG00010005577.1"/>
</dbReference>
<evidence type="ECO:0000259" key="4">
    <source>
        <dbReference type="Pfam" id="PF24181"/>
    </source>
</evidence>
<dbReference type="Gene3D" id="1.25.10.10">
    <property type="entry name" value="Leucine-rich Repeat Variant"/>
    <property type="match status" value="2"/>
</dbReference>
<proteinExistence type="predicted"/>
<feature type="domain" description="TTI1 C-terminal TPR" evidence="4">
    <location>
        <begin position="800"/>
        <end position="1061"/>
    </location>
</feature>
<dbReference type="InterPro" id="IPR052587">
    <property type="entry name" value="TELO2-interacting_protein_1"/>
</dbReference>
<evidence type="ECO:0000256" key="2">
    <source>
        <dbReference type="SAM" id="Phobius"/>
    </source>
</evidence>
<dbReference type="InterPro" id="IPR011989">
    <property type="entry name" value="ARM-like"/>
</dbReference>
<protein>
    <recommendedName>
        <fullName evidence="7">TELO2 interacting protein 1</fullName>
    </recommendedName>
</protein>
<dbReference type="InterPro" id="IPR016024">
    <property type="entry name" value="ARM-type_fold"/>
</dbReference>
<evidence type="ECO:0000313" key="5">
    <source>
        <dbReference type="Ensembl" id="ENSDCDP00010012443.1"/>
    </source>
</evidence>